<keyword evidence="6 8" id="KW-1133">Transmembrane helix</keyword>
<evidence type="ECO:0000256" key="7">
    <source>
        <dbReference type="ARBA" id="ARBA00023136"/>
    </source>
</evidence>
<comment type="subcellular location">
    <subcellularLocation>
        <location evidence="1">Membrane</location>
        <topology evidence="1">Single-pass membrane protein</topology>
    </subcellularLocation>
</comment>
<dbReference type="Proteomes" id="UP001159042">
    <property type="component" value="Unassembled WGS sequence"/>
</dbReference>
<organism evidence="9 10">
    <name type="scientific">Exocentrus adspersus</name>
    <dbReference type="NCBI Taxonomy" id="1586481"/>
    <lineage>
        <taxon>Eukaryota</taxon>
        <taxon>Metazoa</taxon>
        <taxon>Ecdysozoa</taxon>
        <taxon>Arthropoda</taxon>
        <taxon>Hexapoda</taxon>
        <taxon>Insecta</taxon>
        <taxon>Pterygota</taxon>
        <taxon>Neoptera</taxon>
        <taxon>Endopterygota</taxon>
        <taxon>Coleoptera</taxon>
        <taxon>Polyphaga</taxon>
        <taxon>Cucujiformia</taxon>
        <taxon>Chrysomeloidea</taxon>
        <taxon>Cerambycidae</taxon>
        <taxon>Lamiinae</taxon>
        <taxon>Acanthocinini</taxon>
        <taxon>Exocentrus</taxon>
    </lineage>
</organism>
<evidence type="ECO:0000313" key="9">
    <source>
        <dbReference type="EMBL" id="KAJ8923192.1"/>
    </source>
</evidence>
<accession>A0AAV8W924</accession>
<dbReference type="GO" id="GO:0016020">
    <property type="term" value="C:membrane"/>
    <property type="evidence" value="ECO:0007669"/>
    <property type="project" value="UniProtKB-SubCell"/>
</dbReference>
<evidence type="ECO:0000256" key="3">
    <source>
        <dbReference type="ARBA" id="ARBA00022676"/>
    </source>
</evidence>
<protein>
    <recommendedName>
        <fullName evidence="8">Glycosyltransferase family 92 protein</fullName>
        <ecNumber evidence="8">2.4.1.-</ecNumber>
    </recommendedName>
</protein>
<keyword evidence="7 8" id="KW-0472">Membrane</keyword>
<gene>
    <name evidence="9" type="ORF">NQ315_001746</name>
</gene>
<evidence type="ECO:0000256" key="2">
    <source>
        <dbReference type="ARBA" id="ARBA00007647"/>
    </source>
</evidence>
<dbReference type="InterPro" id="IPR008166">
    <property type="entry name" value="Glyco_transf_92"/>
</dbReference>
<reference evidence="9 10" key="1">
    <citation type="journal article" date="2023" name="Insect Mol. Biol.">
        <title>Genome sequencing provides insights into the evolution of gene families encoding plant cell wall-degrading enzymes in longhorned beetles.</title>
        <authorList>
            <person name="Shin N.R."/>
            <person name="Okamura Y."/>
            <person name="Kirsch R."/>
            <person name="Pauchet Y."/>
        </authorList>
    </citation>
    <scope>NUCLEOTIDE SEQUENCE [LARGE SCALE GENOMIC DNA]</scope>
    <source>
        <strain evidence="9">EAD_L_NR</strain>
    </source>
</reference>
<dbReference type="PANTHER" id="PTHR21461:SF40">
    <property type="entry name" value="GLYCOSYLTRANSFERASE FAMILY 92 PROTEIN"/>
    <property type="match status" value="1"/>
</dbReference>
<keyword evidence="4 8" id="KW-0808">Transferase</keyword>
<sequence length="552" mass="63264">NGAMGSSSGGKKKYINFRNRQRANMSFFIVVMFFAVFGIIVFTEIFFIDERGGHASGVLVRHGSLNYQHKPEKAVDYEDGFQNEDYISLRVGAAMVNDETLGALLLGGRPPVALPVVENAVPAPSKVLVENQLPPYPDNLTASDGSWQNVNGTRYKFFVFSAFYDQRKQKNVRVIGATKTRGPERVWCRLWYKINDFNSSYHASVTVPGKIKVIRENWNLKYSACFVMCPLTNRTVPAAVSVVARVRDPPGNLLAVINNYNESIPRRFGVCVKPLHFDYNREMQMLEFIELNRLMGVEHFTFYNHTIGHQVGCVLRDYVERGIVTMLPWRLNMASQKEIRTEGLFAALNDCLYRSMYKYSHVLLIDLDEYVVPKHNDTLPQLIDYLNHRLNTRTTGSFSFQNAFFYLQWEDDSSVYSFEDAISTNLVTLRKTRRRSKLHPHKQRSKYICRPELTVEAGNHFVWEFVPGHGTLNVPADAAILHHYRICEFGGDDCIKTSSIVDRTAYRYKIGLTEAVKARYERLKSKCGLKDLKLPQTRVFNKLISLLKSGER</sequence>
<dbReference type="GO" id="GO:0005737">
    <property type="term" value="C:cytoplasm"/>
    <property type="evidence" value="ECO:0007669"/>
    <property type="project" value="TreeGrafter"/>
</dbReference>
<dbReference type="PANTHER" id="PTHR21461">
    <property type="entry name" value="GLYCOSYLTRANSFERASE FAMILY 92 PROTEIN"/>
    <property type="match status" value="1"/>
</dbReference>
<evidence type="ECO:0000256" key="4">
    <source>
        <dbReference type="ARBA" id="ARBA00022679"/>
    </source>
</evidence>
<evidence type="ECO:0000256" key="8">
    <source>
        <dbReference type="RuleBase" id="RU366017"/>
    </source>
</evidence>
<dbReference type="EC" id="2.4.1.-" evidence="8"/>
<evidence type="ECO:0000313" key="10">
    <source>
        <dbReference type="Proteomes" id="UP001159042"/>
    </source>
</evidence>
<keyword evidence="10" id="KW-1185">Reference proteome</keyword>
<comment type="similarity">
    <text evidence="2 8">Belongs to the glycosyltransferase 92 family.</text>
</comment>
<evidence type="ECO:0000256" key="5">
    <source>
        <dbReference type="ARBA" id="ARBA00022692"/>
    </source>
</evidence>
<dbReference type="AlphaFoldDB" id="A0AAV8W924"/>
<name>A0AAV8W924_9CUCU</name>
<feature type="non-terminal residue" evidence="9">
    <location>
        <position position="1"/>
    </location>
</feature>
<dbReference type="Pfam" id="PF01697">
    <property type="entry name" value="Glyco_transf_92"/>
    <property type="match status" value="1"/>
</dbReference>
<feature type="transmembrane region" description="Helical" evidence="8">
    <location>
        <begin position="27"/>
        <end position="48"/>
    </location>
</feature>
<dbReference type="EMBL" id="JANEYG010000005">
    <property type="protein sequence ID" value="KAJ8923192.1"/>
    <property type="molecule type" value="Genomic_DNA"/>
</dbReference>
<evidence type="ECO:0000256" key="1">
    <source>
        <dbReference type="ARBA" id="ARBA00004167"/>
    </source>
</evidence>
<keyword evidence="5 8" id="KW-0812">Transmembrane</keyword>
<proteinExistence type="inferred from homology"/>
<keyword evidence="3 8" id="KW-0328">Glycosyltransferase</keyword>
<comment type="caution">
    <text evidence="9">The sequence shown here is derived from an EMBL/GenBank/DDBJ whole genome shotgun (WGS) entry which is preliminary data.</text>
</comment>
<evidence type="ECO:0000256" key="6">
    <source>
        <dbReference type="ARBA" id="ARBA00022989"/>
    </source>
</evidence>
<dbReference type="GO" id="GO:0016757">
    <property type="term" value="F:glycosyltransferase activity"/>
    <property type="evidence" value="ECO:0007669"/>
    <property type="project" value="UniProtKB-UniRule"/>
</dbReference>